<dbReference type="EMBL" id="JH793267">
    <property type="protein sequence ID" value="ELQ43568.1"/>
    <property type="molecule type" value="Genomic_DNA"/>
</dbReference>
<feature type="region of interest" description="Disordered" evidence="1">
    <location>
        <begin position="33"/>
        <end position="81"/>
    </location>
</feature>
<reference evidence="3" key="1">
    <citation type="journal article" date="2012" name="PLoS Genet.">
        <title>Comparative analysis of the genomes of two field isolates of the rice blast fungus Magnaporthe oryzae.</title>
        <authorList>
            <person name="Xue M."/>
            <person name="Yang J."/>
            <person name="Li Z."/>
            <person name="Hu S."/>
            <person name="Yao N."/>
            <person name="Dean R.A."/>
            <person name="Zhao W."/>
            <person name="Shen M."/>
            <person name="Zhang H."/>
            <person name="Li C."/>
            <person name="Liu L."/>
            <person name="Cao L."/>
            <person name="Xu X."/>
            <person name="Xing Y."/>
            <person name="Hsiang T."/>
            <person name="Zhang Z."/>
            <person name="Xu J.R."/>
            <person name="Peng Y.L."/>
        </authorList>
    </citation>
    <scope>NUCLEOTIDE SEQUENCE</scope>
    <source>
        <strain evidence="3">Y34</strain>
    </source>
</reference>
<dbReference type="Proteomes" id="UP000011086">
    <property type="component" value="Unassembled WGS sequence"/>
</dbReference>
<dbReference type="PANTHER" id="PTHR38788:SF3">
    <property type="entry name" value="CLR5 DOMAIN-CONTAINING PROTEIN"/>
    <property type="match status" value="1"/>
</dbReference>
<protein>
    <recommendedName>
        <fullName evidence="2">Clr5 domain-containing protein</fullName>
    </recommendedName>
</protein>
<dbReference type="Pfam" id="PF14420">
    <property type="entry name" value="Clr5"/>
    <property type="match status" value="1"/>
</dbReference>
<accession>A0AA97PR25</accession>
<feature type="domain" description="Clr5" evidence="2">
    <location>
        <begin position="79"/>
        <end position="129"/>
    </location>
</feature>
<proteinExistence type="predicted"/>
<evidence type="ECO:0000313" key="3">
    <source>
        <dbReference type="EMBL" id="ELQ43568.1"/>
    </source>
</evidence>
<gene>
    <name evidence="3" type="ORF">OOU_Y34scaffold00143g4</name>
</gene>
<dbReference type="PANTHER" id="PTHR38788">
    <property type="entry name" value="CLR5 DOMAIN-CONTAINING PROTEIN"/>
    <property type="match status" value="1"/>
</dbReference>
<sequence>MASPLSCRFQVSDCHLSDKSLKSSYFAPELILHSPTDEMGSSSQEGGLPDPGAGSSSDQDLRKSNESANQRSKKRELRRQNWEQHRATIKRLYIDEGRKLNDIVEIMKREHDFVANSRMYKHRLSQWGLIKYNRESDVQRVLLEKKRREAEGKDSHIEINGRPVDFERIQKYLQRRKVSVDDFIEDNFEEGSGIMENPGTPSREDGLSITIRTPSPLPYYREPLFPTPPMPLGLSLSPVQQPPSSSPVFQVAEEVIWDTRACASEIPDRDDYAKATQPTPLGIAFTDSVMMIHLFMTENDPNQAGEYMQHACDQIKDLLQQAPLEALLCLFEAVLFLADVAPEVVALILRHAADMSTVLVTPETHPMRHVLTKLAEISRGKDPDSMLALRQTAARAFQCHLATWDRILGPSSPVMLYWYIRYLRVLSPEDVAEGYFYGTERLVNDMLSLEQYKAGPRTSALPEIALGNMAAGIPLERCSLLVRWEMAHARSAPKIYRLLQTLLANLDRHASSSGSGSSVSQAFIHFTLAGSARDLKRPSDAESHGSRAMDILRSTLFLESEVVFDVSEATSGSDLASFGTNWRGGGKRITAGRSAYRGGDVEFFGGGAPTLQSTVQYACALLAEQCIYPASAFLCVGLGLYLRHFGANMILFFILF</sequence>
<evidence type="ECO:0000259" key="2">
    <source>
        <dbReference type="Pfam" id="PF14420"/>
    </source>
</evidence>
<organism evidence="3">
    <name type="scientific">Pyricularia oryzae (strain Y34)</name>
    <name type="common">Rice blast fungus</name>
    <name type="synonym">Magnaporthe oryzae</name>
    <dbReference type="NCBI Taxonomy" id="1143189"/>
    <lineage>
        <taxon>Eukaryota</taxon>
        <taxon>Fungi</taxon>
        <taxon>Dikarya</taxon>
        <taxon>Ascomycota</taxon>
        <taxon>Pezizomycotina</taxon>
        <taxon>Sordariomycetes</taxon>
        <taxon>Sordariomycetidae</taxon>
        <taxon>Magnaporthales</taxon>
        <taxon>Pyriculariaceae</taxon>
        <taxon>Pyricularia</taxon>
    </lineage>
</organism>
<dbReference type="AlphaFoldDB" id="A0AA97PR25"/>
<dbReference type="InterPro" id="IPR025676">
    <property type="entry name" value="Clr5_dom"/>
</dbReference>
<name>A0AA97PR25_PYRO3</name>
<evidence type="ECO:0000256" key="1">
    <source>
        <dbReference type="SAM" id="MobiDB-lite"/>
    </source>
</evidence>